<dbReference type="EMBL" id="UINC01085998">
    <property type="protein sequence ID" value="SVC34051.1"/>
    <property type="molecule type" value="Genomic_DNA"/>
</dbReference>
<organism evidence="1">
    <name type="scientific">marine metagenome</name>
    <dbReference type="NCBI Taxonomy" id="408172"/>
    <lineage>
        <taxon>unclassified sequences</taxon>
        <taxon>metagenomes</taxon>
        <taxon>ecological metagenomes</taxon>
    </lineage>
</organism>
<dbReference type="AlphaFoldDB" id="A0A382LGP0"/>
<feature type="non-terminal residue" evidence="1">
    <location>
        <position position="72"/>
    </location>
</feature>
<sequence>MITTNQKFNKLTALAKASLQKLSENIITKKNGNYIVFSNYTITPIFSAFRVFKENQDAIDFSCSRNALAWCI</sequence>
<protein>
    <submittedName>
        <fullName evidence="1">Uncharacterized protein</fullName>
    </submittedName>
</protein>
<proteinExistence type="predicted"/>
<gene>
    <name evidence="1" type="ORF">METZ01_LOCUS286905</name>
</gene>
<name>A0A382LGP0_9ZZZZ</name>
<evidence type="ECO:0000313" key="1">
    <source>
        <dbReference type="EMBL" id="SVC34051.1"/>
    </source>
</evidence>
<reference evidence="1" key="1">
    <citation type="submission" date="2018-05" db="EMBL/GenBank/DDBJ databases">
        <authorList>
            <person name="Lanie J.A."/>
            <person name="Ng W.-L."/>
            <person name="Kazmierczak K.M."/>
            <person name="Andrzejewski T.M."/>
            <person name="Davidsen T.M."/>
            <person name="Wayne K.J."/>
            <person name="Tettelin H."/>
            <person name="Glass J.I."/>
            <person name="Rusch D."/>
            <person name="Podicherti R."/>
            <person name="Tsui H.-C.T."/>
            <person name="Winkler M.E."/>
        </authorList>
    </citation>
    <scope>NUCLEOTIDE SEQUENCE</scope>
</reference>
<accession>A0A382LGP0</accession>